<feature type="binding site" evidence="7">
    <location>
        <position position="213"/>
    </location>
    <ligand>
        <name>Mg(2+)</name>
        <dbReference type="ChEBI" id="CHEBI:18420"/>
    </ligand>
</feature>
<keyword evidence="2" id="KW-1003">Cell membrane</keyword>
<feature type="transmembrane region" description="Helical" evidence="8">
    <location>
        <begin position="214"/>
        <end position="232"/>
    </location>
</feature>
<keyword evidence="7" id="KW-0479">Metal-binding</keyword>
<dbReference type="GO" id="GO:0016780">
    <property type="term" value="F:phosphotransferase activity, for other substituted phosphate groups"/>
    <property type="evidence" value="ECO:0007669"/>
    <property type="project" value="InterPro"/>
</dbReference>
<keyword evidence="10" id="KW-1185">Reference proteome</keyword>
<reference evidence="9 10" key="1">
    <citation type="submission" date="2013-06" db="EMBL/GenBank/DDBJ databases">
        <title>Whole genome shotgun sequence of Bacillus selenatarsenatis SF-1.</title>
        <authorList>
            <person name="Kuroda M."/>
            <person name="Sei K."/>
            <person name="Yamashita M."/>
            <person name="Ike M."/>
        </authorList>
    </citation>
    <scope>NUCLEOTIDE SEQUENCE [LARGE SCALE GENOMIC DNA]</scope>
    <source>
        <strain evidence="9 10">SF-1</strain>
    </source>
</reference>
<dbReference type="CDD" id="cd06853">
    <property type="entry name" value="GT_WecA_like"/>
    <property type="match status" value="1"/>
</dbReference>
<feature type="transmembrane region" description="Helical" evidence="8">
    <location>
        <begin position="102"/>
        <end position="119"/>
    </location>
</feature>
<evidence type="ECO:0000256" key="8">
    <source>
        <dbReference type="SAM" id="Phobius"/>
    </source>
</evidence>
<sequence length="359" mass="39429">MYTIIDYIIAFVLSLVVSIAITPFTIKFAKKFGFVDKPDYRKVHTELMPRIGGLSILIGATAGLLYLNKLIPLLWPVLLGGAVIIIIGIFDDKYTLSAKVKFLGQIVAASIVVAFDFNIDFITLPFMEERIYLGPFSYVIGVFWIVAITNAINLIDGLDGLASGVSVIAMTSIMSLAALNGHFIVVSLTVILIGSTIGFMFFNFHPAKIFMGDTGALFLGYCISIISLMGLYKSVTIFSLVVPIIILAVPIFDTLFAIIRRILNKQKISAPDKSHLHHRLITMGFSHRETVLTIYAISAFFGLAAIIFTRSTLWGSIAVITVVLILIQVIAELVGLIGSHKPLLNAFKKMRANMNQSYK</sequence>
<dbReference type="InterPro" id="IPR000715">
    <property type="entry name" value="Glycosyl_transferase_4"/>
</dbReference>
<feature type="binding site" evidence="7">
    <location>
        <position position="153"/>
    </location>
    <ligand>
        <name>Mg(2+)</name>
        <dbReference type="ChEBI" id="CHEBI:18420"/>
    </ligand>
</feature>
<dbReference type="Pfam" id="PF00953">
    <property type="entry name" value="Glycos_transf_4"/>
    <property type="match status" value="1"/>
</dbReference>
<evidence type="ECO:0000313" key="9">
    <source>
        <dbReference type="EMBL" id="GAM12009.1"/>
    </source>
</evidence>
<dbReference type="STRING" id="1321606.SAMD00020551_0128"/>
<keyword evidence="3 9" id="KW-0808">Transferase</keyword>
<keyword evidence="5 8" id="KW-1133">Transmembrane helix</keyword>
<keyword evidence="6 8" id="KW-0472">Membrane</keyword>
<dbReference type="InterPro" id="IPR018480">
    <property type="entry name" value="PNAcMuramoyl-5peptid_Trfase_CS"/>
</dbReference>
<organism evidence="9 10">
    <name type="scientific">Mesobacillus selenatarsenatis (strain DSM 18680 / JCM 14380 / FERM P-15431 / SF-1)</name>
    <dbReference type="NCBI Taxonomy" id="1321606"/>
    <lineage>
        <taxon>Bacteria</taxon>
        <taxon>Bacillati</taxon>
        <taxon>Bacillota</taxon>
        <taxon>Bacilli</taxon>
        <taxon>Bacillales</taxon>
        <taxon>Bacillaceae</taxon>
        <taxon>Mesobacillus</taxon>
    </lineage>
</organism>
<dbReference type="PROSITE" id="PS01348">
    <property type="entry name" value="MRAY_2"/>
    <property type="match status" value="1"/>
</dbReference>
<dbReference type="PANTHER" id="PTHR22926">
    <property type="entry name" value="PHOSPHO-N-ACETYLMURAMOYL-PENTAPEPTIDE-TRANSFERASE"/>
    <property type="match status" value="1"/>
</dbReference>
<proteinExistence type="predicted"/>
<dbReference type="EMBL" id="BASE01000004">
    <property type="protein sequence ID" value="GAM12009.1"/>
    <property type="molecule type" value="Genomic_DNA"/>
</dbReference>
<keyword evidence="4 8" id="KW-0812">Transmembrane</keyword>
<dbReference type="RefSeq" id="WP_232310333.1">
    <property type="nucleotide sequence ID" value="NZ_BASE01000004.1"/>
</dbReference>
<keyword evidence="7" id="KW-0460">Magnesium</keyword>
<evidence type="ECO:0000256" key="2">
    <source>
        <dbReference type="ARBA" id="ARBA00022475"/>
    </source>
</evidence>
<feature type="transmembrane region" description="Helical" evidence="8">
    <location>
        <begin position="183"/>
        <end position="202"/>
    </location>
</feature>
<comment type="cofactor">
    <cofactor evidence="7">
        <name>Mg(2+)</name>
        <dbReference type="ChEBI" id="CHEBI:18420"/>
    </cofactor>
</comment>
<evidence type="ECO:0000256" key="7">
    <source>
        <dbReference type="PIRSR" id="PIRSR600715-1"/>
    </source>
</evidence>
<feature type="transmembrane region" description="Helical" evidence="8">
    <location>
        <begin position="73"/>
        <end position="90"/>
    </location>
</feature>
<feature type="transmembrane region" description="Helical" evidence="8">
    <location>
        <begin position="314"/>
        <end position="338"/>
    </location>
</feature>
<dbReference type="PANTHER" id="PTHR22926:SF3">
    <property type="entry name" value="UNDECAPRENYL-PHOSPHATE ALPHA-N-ACETYLGLUCOSAMINYL 1-PHOSPHATE TRANSFERASE"/>
    <property type="match status" value="1"/>
</dbReference>
<name>A0A0A8WYI0_MESS1</name>
<dbReference type="EC" id="2.7.8.-" evidence="9"/>
<evidence type="ECO:0000313" key="10">
    <source>
        <dbReference type="Proteomes" id="UP000031014"/>
    </source>
</evidence>
<evidence type="ECO:0000256" key="1">
    <source>
        <dbReference type="ARBA" id="ARBA00004651"/>
    </source>
</evidence>
<gene>
    <name evidence="9" type="ORF">SAMD00020551_0128</name>
</gene>
<evidence type="ECO:0000256" key="6">
    <source>
        <dbReference type="ARBA" id="ARBA00023136"/>
    </source>
</evidence>
<dbReference type="GO" id="GO:0046872">
    <property type="term" value="F:metal ion binding"/>
    <property type="evidence" value="ECO:0007669"/>
    <property type="project" value="UniProtKB-KW"/>
</dbReference>
<dbReference type="GO" id="GO:0005886">
    <property type="term" value="C:plasma membrane"/>
    <property type="evidence" value="ECO:0007669"/>
    <property type="project" value="UniProtKB-SubCell"/>
</dbReference>
<evidence type="ECO:0000256" key="4">
    <source>
        <dbReference type="ARBA" id="ARBA00022692"/>
    </source>
</evidence>
<dbReference type="GO" id="GO:0044038">
    <property type="term" value="P:cell wall macromolecule biosynthetic process"/>
    <property type="evidence" value="ECO:0007669"/>
    <property type="project" value="TreeGrafter"/>
</dbReference>
<feature type="transmembrane region" description="Helical" evidence="8">
    <location>
        <begin position="6"/>
        <end position="26"/>
    </location>
</feature>
<protein>
    <submittedName>
        <fullName evidence="9">Undecaprenyl-phosphate N-acetylglucosaminyl 1-phosphate transferase</fullName>
        <ecNumber evidence="9">2.7.8.-</ecNumber>
    </submittedName>
</protein>
<feature type="transmembrane region" description="Helical" evidence="8">
    <location>
        <begin position="238"/>
        <end position="259"/>
    </location>
</feature>
<comment type="subcellular location">
    <subcellularLocation>
        <location evidence="1">Cell membrane</location>
        <topology evidence="1">Multi-pass membrane protein</topology>
    </subcellularLocation>
</comment>
<dbReference type="AlphaFoldDB" id="A0A0A8WYI0"/>
<feature type="transmembrane region" description="Helical" evidence="8">
    <location>
        <begin position="131"/>
        <end position="151"/>
    </location>
</feature>
<feature type="transmembrane region" description="Helical" evidence="8">
    <location>
        <begin position="47"/>
        <end position="67"/>
    </location>
</feature>
<feature type="transmembrane region" description="Helical" evidence="8">
    <location>
        <begin position="290"/>
        <end position="308"/>
    </location>
</feature>
<accession>A0A0A8WYI0</accession>
<comment type="caution">
    <text evidence="9">The sequence shown here is derived from an EMBL/GenBank/DDBJ whole genome shotgun (WGS) entry which is preliminary data.</text>
</comment>
<dbReference type="Proteomes" id="UP000031014">
    <property type="component" value="Unassembled WGS sequence"/>
</dbReference>
<evidence type="ECO:0000256" key="5">
    <source>
        <dbReference type="ARBA" id="ARBA00022989"/>
    </source>
</evidence>
<dbReference type="GO" id="GO:0071555">
    <property type="term" value="P:cell wall organization"/>
    <property type="evidence" value="ECO:0007669"/>
    <property type="project" value="TreeGrafter"/>
</dbReference>
<evidence type="ECO:0000256" key="3">
    <source>
        <dbReference type="ARBA" id="ARBA00022679"/>
    </source>
</evidence>
<dbReference type="GO" id="GO:0009103">
    <property type="term" value="P:lipopolysaccharide biosynthetic process"/>
    <property type="evidence" value="ECO:0007669"/>
    <property type="project" value="TreeGrafter"/>
</dbReference>